<protein>
    <submittedName>
        <fullName evidence="1">Uncharacterized protein</fullName>
    </submittedName>
</protein>
<dbReference type="InterPro" id="IPR046807">
    <property type="entry name" value="Tra1_central"/>
</dbReference>
<dbReference type="Proteomes" id="UP000077266">
    <property type="component" value="Unassembled WGS sequence"/>
</dbReference>
<dbReference type="InParanoid" id="A0A166BJK9"/>
<dbReference type="STRING" id="1314781.A0A166BJK9"/>
<proteinExistence type="predicted"/>
<name>A0A166BJK9_EXIGL</name>
<gene>
    <name evidence="1" type="ORF">EXIGLDRAFT_760586</name>
</gene>
<dbReference type="OrthoDB" id="5570127at2759"/>
<reference evidence="1 2" key="1">
    <citation type="journal article" date="2016" name="Mol. Biol. Evol.">
        <title>Comparative Genomics of Early-Diverging Mushroom-Forming Fungi Provides Insights into the Origins of Lignocellulose Decay Capabilities.</title>
        <authorList>
            <person name="Nagy L.G."/>
            <person name="Riley R."/>
            <person name="Tritt A."/>
            <person name="Adam C."/>
            <person name="Daum C."/>
            <person name="Floudas D."/>
            <person name="Sun H."/>
            <person name="Yadav J.S."/>
            <person name="Pangilinan J."/>
            <person name="Larsson K.H."/>
            <person name="Matsuura K."/>
            <person name="Barry K."/>
            <person name="Labutti K."/>
            <person name="Kuo R."/>
            <person name="Ohm R.A."/>
            <person name="Bhattacharya S.S."/>
            <person name="Shirouzu T."/>
            <person name="Yoshinaga Y."/>
            <person name="Martin F.M."/>
            <person name="Grigoriev I.V."/>
            <person name="Hibbett D.S."/>
        </authorList>
    </citation>
    <scope>NUCLEOTIDE SEQUENCE [LARGE SCALE GENOMIC DNA]</scope>
    <source>
        <strain evidence="1 2">HHB12029</strain>
    </source>
</reference>
<dbReference type="Pfam" id="PF20175">
    <property type="entry name" value="Tra1_central"/>
    <property type="match status" value="1"/>
</dbReference>
<sequence length="294" mass="33118">MLETLNKRLAAMPPSDERKRDMIVELCLTVPVRLPHLVPQRYLMQPLVPSLQGPAELLVCIDPPLIPVLPTLIRGLNADLKLRPSSHLHSHTTVHILGKLGGKNRLLLRDDPMIDYRAIREAEYEAMYRTTLNALFEALTVEDSKEKLMEYLGCFARRISYMEVLATPSGGRARLAPHYNDILERSHGDRPRRSPILAAVDVATKLVDFVASDILALDQAANGKKLNQEELVFMLSQTRAASNNQLRENRRTMSKSLADSTYFVKSLQDTSWNESGFFELESVVSWALALRTSS</sequence>
<organism evidence="1 2">
    <name type="scientific">Exidia glandulosa HHB12029</name>
    <dbReference type="NCBI Taxonomy" id="1314781"/>
    <lineage>
        <taxon>Eukaryota</taxon>
        <taxon>Fungi</taxon>
        <taxon>Dikarya</taxon>
        <taxon>Basidiomycota</taxon>
        <taxon>Agaricomycotina</taxon>
        <taxon>Agaricomycetes</taxon>
        <taxon>Auriculariales</taxon>
        <taxon>Exidiaceae</taxon>
        <taxon>Exidia</taxon>
    </lineage>
</organism>
<dbReference type="AlphaFoldDB" id="A0A166BJK9"/>
<evidence type="ECO:0000313" key="2">
    <source>
        <dbReference type="Proteomes" id="UP000077266"/>
    </source>
</evidence>
<keyword evidence="2" id="KW-1185">Reference proteome</keyword>
<evidence type="ECO:0000313" key="1">
    <source>
        <dbReference type="EMBL" id="KZW01670.1"/>
    </source>
</evidence>
<dbReference type="EMBL" id="KV425892">
    <property type="protein sequence ID" value="KZW01670.1"/>
    <property type="molecule type" value="Genomic_DNA"/>
</dbReference>
<accession>A0A166BJK9</accession>